<dbReference type="PANTHER" id="PTHR43798">
    <property type="entry name" value="MONOACYLGLYCEROL LIPASE"/>
    <property type="match status" value="1"/>
</dbReference>
<proteinExistence type="inferred from homology"/>
<accession>A0A2K8Z7Z3</accession>
<dbReference type="NCBIfam" id="TIGR01250">
    <property type="entry name" value="pro_imino_pep_2"/>
    <property type="match status" value="1"/>
</dbReference>
<feature type="active site" evidence="4">
    <location>
        <position position="289"/>
    </location>
</feature>
<dbReference type="InterPro" id="IPR005945">
    <property type="entry name" value="Pro_imino_pep"/>
</dbReference>
<dbReference type="InterPro" id="IPR002410">
    <property type="entry name" value="Peptidase_S33"/>
</dbReference>
<evidence type="ECO:0000259" key="5">
    <source>
        <dbReference type="Pfam" id="PF00561"/>
    </source>
</evidence>
<dbReference type="PANTHER" id="PTHR43798:SF31">
    <property type="entry name" value="AB HYDROLASE SUPERFAMILY PROTEIN YCLE"/>
    <property type="match status" value="1"/>
</dbReference>
<dbReference type="GO" id="GO:0008233">
    <property type="term" value="F:peptidase activity"/>
    <property type="evidence" value="ECO:0007669"/>
    <property type="project" value="InterPro"/>
</dbReference>
<feature type="active site" description="Proton donor" evidence="4">
    <location>
        <position position="316"/>
    </location>
</feature>
<protein>
    <submittedName>
        <fullName evidence="6">Proline iminopeptidase</fullName>
    </submittedName>
</protein>
<gene>
    <name evidence="6" type="ORF">CWM47_31410</name>
</gene>
<keyword evidence="7" id="KW-1185">Reference proteome</keyword>
<dbReference type="SUPFAM" id="SSF53474">
    <property type="entry name" value="alpha/beta-Hydrolases"/>
    <property type="match status" value="1"/>
</dbReference>
<organism evidence="6 7">
    <name type="scientific">Spirosoma pollinicola</name>
    <dbReference type="NCBI Taxonomy" id="2057025"/>
    <lineage>
        <taxon>Bacteria</taxon>
        <taxon>Pseudomonadati</taxon>
        <taxon>Bacteroidota</taxon>
        <taxon>Cytophagia</taxon>
        <taxon>Cytophagales</taxon>
        <taxon>Cytophagaceae</taxon>
        <taxon>Spirosoma</taxon>
    </lineage>
</organism>
<dbReference type="EMBL" id="CP025096">
    <property type="protein sequence ID" value="AUD05960.1"/>
    <property type="molecule type" value="Genomic_DNA"/>
</dbReference>
<evidence type="ECO:0000256" key="4">
    <source>
        <dbReference type="PIRSR" id="PIRSR005539-1"/>
    </source>
</evidence>
<name>A0A2K8Z7Z3_9BACT</name>
<keyword evidence="2 3" id="KW-0378">Hydrolase</keyword>
<evidence type="ECO:0000256" key="1">
    <source>
        <dbReference type="ARBA" id="ARBA00010088"/>
    </source>
</evidence>
<feature type="active site" description="Nucleophile" evidence="4">
    <location>
        <position position="157"/>
    </location>
</feature>
<evidence type="ECO:0000256" key="3">
    <source>
        <dbReference type="PIRNR" id="PIRNR005539"/>
    </source>
</evidence>
<sequence>MLCDINCKRVYYLAIIIIRKRQILVPTYKTLLILFFPFFLCHAQSKDSTYQAKIGATGVRMITVDGKYKVWTQKIGNGAIKLLLLHGGPANTHEYFENFVYYLPNAGIELYFYDQLGSYYSDQPKDSTIWNLDRFVNEVEQVRLGLQLDSIYILGHSWGAMLGLEYAAKYGQHLKGLIVSNMSYSTLNSYNQRVKLYQGIAKRVPNGLVLLDAWYRGQPISDSLKLQQIRDKFQSTYVIRKIPIPDALKRNFAHTNRADSKYTKPAQWDFLSRLPSVKVTTLLLGSKHDFIPIEDYQKMHNLMPKSEVYICPNGSHMAMWDDPEHYFAALRTFLTDVQSKPLIGTKN</sequence>
<dbReference type="InterPro" id="IPR000073">
    <property type="entry name" value="AB_hydrolase_1"/>
</dbReference>
<dbReference type="GO" id="GO:0006508">
    <property type="term" value="P:proteolysis"/>
    <property type="evidence" value="ECO:0007669"/>
    <property type="project" value="InterPro"/>
</dbReference>
<dbReference type="InterPro" id="IPR050266">
    <property type="entry name" value="AB_hydrolase_sf"/>
</dbReference>
<feature type="domain" description="AB hydrolase-1" evidence="5">
    <location>
        <begin position="82"/>
        <end position="323"/>
    </location>
</feature>
<dbReference type="KEGG" id="spir:CWM47_31410"/>
<dbReference type="InterPro" id="IPR029058">
    <property type="entry name" value="AB_hydrolase_fold"/>
</dbReference>
<evidence type="ECO:0000313" key="6">
    <source>
        <dbReference type="EMBL" id="AUD05960.1"/>
    </source>
</evidence>
<evidence type="ECO:0000313" key="7">
    <source>
        <dbReference type="Proteomes" id="UP000232883"/>
    </source>
</evidence>
<dbReference type="Pfam" id="PF00561">
    <property type="entry name" value="Abhydrolase_1"/>
    <property type="match status" value="1"/>
</dbReference>
<reference evidence="6 7" key="1">
    <citation type="submission" date="2017-11" db="EMBL/GenBank/DDBJ databases">
        <title>Taxonomic description and genome sequences of Spirosoma HA7 sp. nov., isolated from pollen microhabitat of Corylus avellana.</title>
        <authorList>
            <person name="Ambika Manirajan B."/>
            <person name="Suarez C."/>
            <person name="Ratering S."/>
            <person name="Geissler-Plaum R."/>
            <person name="Cardinale M."/>
            <person name="Sylvia S."/>
        </authorList>
    </citation>
    <scope>NUCLEOTIDE SEQUENCE [LARGE SCALE GENOMIC DNA]</scope>
    <source>
        <strain evidence="6 7">HA7</strain>
    </source>
</reference>
<comment type="similarity">
    <text evidence="1 3">Belongs to the peptidase S33 family.</text>
</comment>
<dbReference type="PIRSF" id="PIRSF005539">
    <property type="entry name" value="Pept_S33_TRI_F1"/>
    <property type="match status" value="1"/>
</dbReference>
<dbReference type="AlphaFoldDB" id="A0A2K8Z7Z3"/>
<dbReference type="PRINTS" id="PR00793">
    <property type="entry name" value="PROAMNOPTASE"/>
</dbReference>
<dbReference type="GO" id="GO:0016020">
    <property type="term" value="C:membrane"/>
    <property type="evidence" value="ECO:0007669"/>
    <property type="project" value="TreeGrafter"/>
</dbReference>
<dbReference type="Gene3D" id="3.40.50.1820">
    <property type="entry name" value="alpha/beta hydrolase"/>
    <property type="match status" value="1"/>
</dbReference>
<evidence type="ECO:0000256" key="2">
    <source>
        <dbReference type="ARBA" id="ARBA00022801"/>
    </source>
</evidence>
<dbReference type="Proteomes" id="UP000232883">
    <property type="component" value="Chromosome"/>
</dbReference>